<dbReference type="SMART" id="SM00331">
    <property type="entry name" value="PP2C_SIG"/>
    <property type="match status" value="1"/>
</dbReference>
<evidence type="ECO:0000313" key="4">
    <source>
        <dbReference type="EMBL" id="ABB38520.1"/>
    </source>
</evidence>
<dbReference type="Pfam" id="PF00072">
    <property type="entry name" value="Response_reg"/>
    <property type="match status" value="1"/>
</dbReference>
<dbReference type="PROSITE" id="PS50110">
    <property type="entry name" value="RESPONSE_REGULATORY"/>
    <property type="match status" value="1"/>
</dbReference>
<dbReference type="Proteomes" id="UP000002710">
    <property type="component" value="Chromosome"/>
</dbReference>
<dbReference type="InterPro" id="IPR011006">
    <property type="entry name" value="CheY-like_superfamily"/>
</dbReference>
<evidence type="ECO:0000256" key="1">
    <source>
        <dbReference type="ARBA" id="ARBA00022801"/>
    </source>
</evidence>
<dbReference type="Gene3D" id="3.40.50.2300">
    <property type="match status" value="1"/>
</dbReference>
<dbReference type="EMBL" id="CP000112">
    <property type="protein sequence ID" value="ABB38520.1"/>
    <property type="molecule type" value="Genomic_DNA"/>
</dbReference>
<dbReference type="SMART" id="SM00448">
    <property type="entry name" value="REC"/>
    <property type="match status" value="1"/>
</dbReference>
<dbReference type="KEGG" id="dde:Dde_1723"/>
<dbReference type="GO" id="GO:0000160">
    <property type="term" value="P:phosphorelay signal transduction system"/>
    <property type="evidence" value="ECO:0007669"/>
    <property type="project" value="InterPro"/>
</dbReference>
<dbReference type="SUPFAM" id="SSF81606">
    <property type="entry name" value="PP2C-like"/>
    <property type="match status" value="1"/>
</dbReference>
<dbReference type="PANTHER" id="PTHR43156:SF2">
    <property type="entry name" value="STAGE II SPORULATION PROTEIN E"/>
    <property type="match status" value="1"/>
</dbReference>
<reference evidence="4 5" key="1">
    <citation type="journal article" date="2011" name="J. Bacteriol.">
        <title>Complete genome sequence and updated annotation of Desulfovibrio alaskensis G20.</title>
        <authorList>
            <person name="Hauser L.J."/>
            <person name="Land M.L."/>
            <person name="Brown S.D."/>
            <person name="Larimer F."/>
            <person name="Keller K.L."/>
            <person name="Rapp-Giles B.J."/>
            <person name="Price M.N."/>
            <person name="Lin M."/>
            <person name="Bruce D.C."/>
            <person name="Detter J.C."/>
            <person name="Tapia R."/>
            <person name="Han C.S."/>
            <person name="Goodwin L.A."/>
            <person name="Cheng J.F."/>
            <person name="Pitluck S."/>
            <person name="Copeland A."/>
            <person name="Lucas S."/>
            <person name="Nolan M."/>
            <person name="Lapidus A.L."/>
            <person name="Palumbo A.V."/>
            <person name="Wall J.D."/>
        </authorList>
    </citation>
    <scope>NUCLEOTIDE SEQUENCE [LARGE SCALE GENOMIC DNA]</scope>
    <source>
        <strain evidence="5">ATCC BAA 1058 / DSM 17464 / G20</strain>
    </source>
</reference>
<dbReference type="Pfam" id="PF07228">
    <property type="entry name" value="SpoIIE"/>
    <property type="match status" value="1"/>
</dbReference>
<dbReference type="SUPFAM" id="SSF52172">
    <property type="entry name" value="CheY-like"/>
    <property type="match status" value="1"/>
</dbReference>
<evidence type="ECO:0000313" key="5">
    <source>
        <dbReference type="Proteomes" id="UP000002710"/>
    </source>
</evidence>
<name>Q310X6_OLEA2</name>
<feature type="domain" description="Response regulatory" evidence="3">
    <location>
        <begin position="6"/>
        <end position="121"/>
    </location>
</feature>
<dbReference type="HOGENOM" id="CLU_000445_43_7_7"/>
<evidence type="ECO:0000256" key="2">
    <source>
        <dbReference type="PROSITE-ProRule" id="PRU00169"/>
    </source>
</evidence>
<gene>
    <name evidence="4" type="ordered locus">Dde_1723</name>
</gene>
<organism evidence="4 5">
    <name type="scientific">Oleidesulfovibrio alaskensis (strain ATCC BAA-1058 / DSM 17464 / G20)</name>
    <name type="common">Desulfovibrio alaskensis</name>
    <dbReference type="NCBI Taxonomy" id="207559"/>
    <lineage>
        <taxon>Bacteria</taxon>
        <taxon>Pseudomonadati</taxon>
        <taxon>Thermodesulfobacteriota</taxon>
        <taxon>Desulfovibrionia</taxon>
        <taxon>Desulfovibrionales</taxon>
        <taxon>Desulfovibrionaceae</taxon>
        <taxon>Oleidesulfovibrio</taxon>
    </lineage>
</organism>
<dbReference type="PANTHER" id="PTHR43156">
    <property type="entry name" value="STAGE II SPORULATION PROTEIN E-RELATED"/>
    <property type="match status" value="1"/>
</dbReference>
<dbReference type="eggNOG" id="COG3706">
    <property type="taxonomic scope" value="Bacteria"/>
</dbReference>
<evidence type="ECO:0000259" key="3">
    <source>
        <dbReference type="PROSITE" id="PS50110"/>
    </source>
</evidence>
<keyword evidence="1" id="KW-0378">Hydrolase</keyword>
<accession>Q310X6</accession>
<dbReference type="InterPro" id="IPR001789">
    <property type="entry name" value="Sig_transdc_resp-reg_receiver"/>
</dbReference>
<dbReference type="Gene3D" id="3.60.40.10">
    <property type="entry name" value="PPM-type phosphatase domain"/>
    <property type="match status" value="1"/>
</dbReference>
<dbReference type="STRING" id="207559.Dde_1723"/>
<feature type="modified residue" description="4-aspartylphosphate" evidence="2">
    <location>
        <position position="54"/>
    </location>
</feature>
<dbReference type="eggNOG" id="COG2208">
    <property type="taxonomic scope" value="Bacteria"/>
</dbReference>
<proteinExistence type="predicted"/>
<dbReference type="RefSeq" id="WP_011367662.1">
    <property type="nucleotide sequence ID" value="NC_007519.1"/>
</dbReference>
<protein>
    <submittedName>
        <fullName evidence="4">Response regulator receiver modulated serine phosphatase</fullName>
    </submittedName>
</protein>
<dbReference type="InterPro" id="IPR052016">
    <property type="entry name" value="Bact_Sigma-Reg"/>
</dbReference>
<dbReference type="AlphaFoldDB" id="Q310X6"/>
<keyword evidence="2" id="KW-0597">Phosphoprotein</keyword>
<sequence length="381" mass="42165">MPDSSSILIVDDSRSVRNALASLLRKSHAIEQAENGEQALASYARNRPDIILLDLNMPGMNGLEVLRTIREGFGDDETYILILTADDSSGTKTRGLSLGANDFLSKPFDIAELRARVGVAERQRKLTRQLVDYARRIQNEIDLVASLQSKLLPTATPYLQGIHIESLYEPSGEASGDYYDFFPVQEGRKIRTVVADVSGHGARAAFIMSIVRTVFRITQSRYMPLDETVALLENHLMDAIGDEEDFVTVFTADVDFTDERLDYINAGHCPGILRQPSQEPQLLTGSMPLLGFLKAPVKMRSIPFTKGSGLLLFTDGFYDWKKQDGTLFSLEDFIAAATGCLGRDEHVLKKITTTLEEAGGGMPAYRDDLTALWIFNETTAS</sequence>
<dbReference type="GO" id="GO:0016791">
    <property type="term" value="F:phosphatase activity"/>
    <property type="evidence" value="ECO:0007669"/>
    <property type="project" value="TreeGrafter"/>
</dbReference>
<dbReference type="InterPro" id="IPR001932">
    <property type="entry name" value="PPM-type_phosphatase-like_dom"/>
</dbReference>
<keyword evidence="5" id="KW-1185">Reference proteome</keyword>
<dbReference type="InterPro" id="IPR036457">
    <property type="entry name" value="PPM-type-like_dom_sf"/>
</dbReference>